<dbReference type="SMART" id="SM00487">
    <property type="entry name" value="DEXDc"/>
    <property type="match status" value="1"/>
</dbReference>
<name>A0A7S0DQJ6_9EUKA</name>
<dbReference type="InterPro" id="IPR014014">
    <property type="entry name" value="RNA_helicase_DEAD_Q_motif"/>
</dbReference>
<evidence type="ECO:0000259" key="10">
    <source>
        <dbReference type="PROSITE" id="PS51194"/>
    </source>
</evidence>
<feature type="signal peptide" evidence="8">
    <location>
        <begin position="1"/>
        <end position="25"/>
    </location>
</feature>
<protein>
    <recommendedName>
        <fullName evidence="13">RNA helicase</fullName>
    </recommendedName>
</protein>
<dbReference type="SUPFAM" id="SSF52540">
    <property type="entry name" value="P-loop containing nucleoside triphosphate hydrolases"/>
    <property type="match status" value="2"/>
</dbReference>
<evidence type="ECO:0000256" key="7">
    <source>
        <dbReference type="SAM" id="MobiDB-lite"/>
    </source>
</evidence>
<dbReference type="PROSITE" id="PS51192">
    <property type="entry name" value="HELICASE_ATP_BIND_1"/>
    <property type="match status" value="1"/>
</dbReference>
<dbReference type="InterPro" id="IPR011545">
    <property type="entry name" value="DEAD/DEAH_box_helicase_dom"/>
</dbReference>
<dbReference type="InterPro" id="IPR014001">
    <property type="entry name" value="Helicase_ATP-bd"/>
</dbReference>
<dbReference type="CDD" id="cd18787">
    <property type="entry name" value="SF2_C_DEAD"/>
    <property type="match status" value="1"/>
</dbReference>
<evidence type="ECO:0000256" key="4">
    <source>
        <dbReference type="ARBA" id="ARBA00022840"/>
    </source>
</evidence>
<feature type="domain" description="DEAD-box RNA helicase Q" evidence="11">
    <location>
        <begin position="259"/>
        <end position="287"/>
    </location>
</feature>
<feature type="region of interest" description="Disordered" evidence="7">
    <location>
        <begin position="153"/>
        <end position="179"/>
    </location>
</feature>
<dbReference type="Pfam" id="PF00271">
    <property type="entry name" value="Helicase_C"/>
    <property type="match status" value="1"/>
</dbReference>
<comment type="similarity">
    <text evidence="6">Belongs to the DEAD box helicase family.</text>
</comment>
<feature type="compositionally biased region" description="Low complexity" evidence="7">
    <location>
        <begin position="722"/>
        <end position="731"/>
    </location>
</feature>
<feature type="short sequence motif" description="Q motif" evidence="5">
    <location>
        <begin position="259"/>
        <end position="287"/>
    </location>
</feature>
<proteinExistence type="inferred from homology"/>
<keyword evidence="3 6" id="KW-0347">Helicase</keyword>
<keyword evidence="1 6" id="KW-0547">Nucleotide-binding</keyword>
<dbReference type="PROSITE" id="PS51194">
    <property type="entry name" value="HELICASE_CTER"/>
    <property type="match status" value="1"/>
</dbReference>
<reference evidence="12" key="1">
    <citation type="submission" date="2021-01" db="EMBL/GenBank/DDBJ databases">
        <authorList>
            <person name="Corre E."/>
            <person name="Pelletier E."/>
            <person name="Niang G."/>
            <person name="Scheremetjew M."/>
            <person name="Finn R."/>
            <person name="Kale V."/>
            <person name="Holt S."/>
            <person name="Cochrane G."/>
            <person name="Meng A."/>
            <person name="Brown T."/>
            <person name="Cohen L."/>
        </authorList>
    </citation>
    <scope>NUCLEOTIDE SEQUENCE</scope>
    <source>
        <strain evidence="12">CCMP2058</strain>
    </source>
</reference>
<keyword evidence="4 6" id="KW-0067">ATP-binding</keyword>
<evidence type="ECO:0000259" key="11">
    <source>
        <dbReference type="PROSITE" id="PS51195"/>
    </source>
</evidence>
<dbReference type="GO" id="GO:0016787">
    <property type="term" value="F:hydrolase activity"/>
    <property type="evidence" value="ECO:0007669"/>
    <property type="project" value="UniProtKB-KW"/>
</dbReference>
<dbReference type="InterPro" id="IPR000629">
    <property type="entry name" value="RNA-helicase_DEAD-box_CS"/>
</dbReference>
<evidence type="ECO:0000256" key="8">
    <source>
        <dbReference type="SAM" id="SignalP"/>
    </source>
</evidence>
<evidence type="ECO:0000313" key="12">
    <source>
        <dbReference type="EMBL" id="CAD8462468.1"/>
    </source>
</evidence>
<accession>A0A7S0DQJ6</accession>
<feature type="domain" description="Helicase ATP-binding" evidence="9">
    <location>
        <begin position="290"/>
        <end position="468"/>
    </location>
</feature>
<evidence type="ECO:0000256" key="5">
    <source>
        <dbReference type="PROSITE-ProRule" id="PRU00552"/>
    </source>
</evidence>
<feature type="compositionally biased region" description="Basic and acidic residues" evidence="7">
    <location>
        <begin position="153"/>
        <end position="176"/>
    </location>
</feature>
<dbReference type="PROSITE" id="PS00039">
    <property type="entry name" value="DEAD_ATP_HELICASE"/>
    <property type="match status" value="1"/>
</dbReference>
<keyword evidence="8" id="KW-0732">Signal</keyword>
<dbReference type="InterPro" id="IPR001650">
    <property type="entry name" value="Helicase_C-like"/>
</dbReference>
<dbReference type="CDD" id="cd00268">
    <property type="entry name" value="DEADc"/>
    <property type="match status" value="1"/>
</dbReference>
<feature type="domain" description="Helicase C-terminal" evidence="10">
    <location>
        <begin position="494"/>
        <end position="648"/>
    </location>
</feature>
<dbReference type="GO" id="GO:0005829">
    <property type="term" value="C:cytosol"/>
    <property type="evidence" value="ECO:0007669"/>
    <property type="project" value="TreeGrafter"/>
</dbReference>
<evidence type="ECO:0000256" key="3">
    <source>
        <dbReference type="ARBA" id="ARBA00022806"/>
    </source>
</evidence>
<gene>
    <name evidence="12" type="ORF">LAMO00422_LOCUS21428</name>
</gene>
<sequence>MAPARGPLSAMLLVLVATWAATTRGTSSQISHNLTPRRLFVRTDYRRYKGYGGIGILSEVLRVSGGQRVQEDKSEDPLDAYMRGIDEQLKKEEAEGDDAIELDKKGAHFLEGLERSDSPGFEYMRYRKKRGLDVYVKGSIDTDQDSEEIMRRQQKEAEENAQKEEKEKSDEHRALEALEENPDEVWKRKRKVKPLKFDEEGGAKASLFVSKYPIAKNIYNPLWNQTSSNLKRPDETEIEKRREELEIRVEGFEIQPPEVDFETIGLPKEMLAILKKRDFTGPMPIQSQCIPIALTGRDLIGVAPTGTGKTLGFVIPMILHVRRNYKARPMDKRRGPIGMVVAPTRELATQITTEAMRMAKPFGLVVKACYGGQSKAEQQKSLSHGVDIIVCTPGRMMDLIKIKATSMVQISFLVFDEADRLLDSGFEYQVRSMLERIRPDRQVLLFGATIPPAVQHLAEETVCRPVKVSIGAEGQGAHNRIKQQYVLVRDAKARMRWLLHKIEGMIDEGEVLIFCTQREKVEEVAKHIEEQGHRVCHVHSGIDPNQRKQMVMGYKEGSYTVMVGSDLVARGLDIRNIKSVVCFEPPRDLASHVHRIGRTARGNEREGIAYTLLTRQDSKFCAELVQWMEQVDVPINSDILTIACKDKSFKRNQKDFLQRIQAKLSAEREELRDHLIANGEIGAEQMDELIDGAQKQRKGKSYPKFSAAAKAAAKREREGPEPDLGGLPSGDSGDEDVDKRAKLGSEDLD</sequence>
<dbReference type="InterPro" id="IPR050079">
    <property type="entry name" value="DEAD_box_RNA_helicase"/>
</dbReference>
<keyword evidence="2 6" id="KW-0378">Hydrolase</keyword>
<dbReference type="AlphaFoldDB" id="A0A7S0DQJ6"/>
<dbReference type="InterPro" id="IPR044742">
    <property type="entry name" value="DEAD/DEAH_RhlB"/>
</dbReference>
<feature type="chain" id="PRO_5031074833" description="RNA helicase" evidence="8">
    <location>
        <begin position="26"/>
        <end position="749"/>
    </location>
</feature>
<dbReference type="GO" id="GO:0005524">
    <property type="term" value="F:ATP binding"/>
    <property type="evidence" value="ECO:0007669"/>
    <property type="project" value="UniProtKB-KW"/>
</dbReference>
<evidence type="ECO:0000256" key="2">
    <source>
        <dbReference type="ARBA" id="ARBA00022801"/>
    </source>
</evidence>
<dbReference type="GO" id="GO:0003724">
    <property type="term" value="F:RNA helicase activity"/>
    <property type="evidence" value="ECO:0007669"/>
    <property type="project" value="InterPro"/>
</dbReference>
<dbReference type="Gene3D" id="3.40.50.300">
    <property type="entry name" value="P-loop containing nucleotide triphosphate hydrolases"/>
    <property type="match status" value="2"/>
</dbReference>
<dbReference type="PROSITE" id="PS51195">
    <property type="entry name" value="Q_MOTIF"/>
    <property type="match status" value="1"/>
</dbReference>
<evidence type="ECO:0000256" key="6">
    <source>
        <dbReference type="RuleBase" id="RU000492"/>
    </source>
</evidence>
<feature type="compositionally biased region" description="Basic and acidic residues" evidence="7">
    <location>
        <begin position="737"/>
        <end position="749"/>
    </location>
</feature>
<dbReference type="SMART" id="SM00490">
    <property type="entry name" value="HELICc"/>
    <property type="match status" value="1"/>
</dbReference>
<evidence type="ECO:0000259" key="9">
    <source>
        <dbReference type="PROSITE" id="PS51192"/>
    </source>
</evidence>
<dbReference type="PANTHER" id="PTHR47959">
    <property type="entry name" value="ATP-DEPENDENT RNA HELICASE RHLE-RELATED"/>
    <property type="match status" value="1"/>
</dbReference>
<evidence type="ECO:0008006" key="13">
    <source>
        <dbReference type="Google" id="ProtNLM"/>
    </source>
</evidence>
<dbReference type="GO" id="GO:0003676">
    <property type="term" value="F:nucleic acid binding"/>
    <property type="evidence" value="ECO:0007669"/>
    <property type="project" value="InterPro"/>
</dbReference>
<feature type="region of interest" description="Disordered" evidence="7">
    <location>
        <begin position="692"/>
        <end position="749"/>
    </location>
</feature>
<evidence type="ECO:0000256" key="1">
    <source>
        <dbReference type="ARBA" id="ARBA00022741"/>
    </source>
</evidence>
<dbReference type="InterPro" id="IPR027417">
    <property type="entry name" value="P-loop_NTPase"/>
</dbReference>
<dbReference type="PANTHER" id="PTHR47959:SF1">
    <property type="entry name" value="ATP-DEPENDENT RNA HELICASE DBPA"/>
    <property type="match status" value="1"/>
</dbReference>
<organism evidence="12">
    <name type="scientific">Amorphochlora amoebiformis</name>
    <dbReference type="NCBI Taxonomy" id="1561963"/>
    <lineage>
        <taxon>Eukaryota</taxon>
        <taxon>Sar</taxon>
        <taxon>Rhizaria</taxon>
        <taxon>Cercozoa</taxon>
        <taxon>Chlorarachniophyceae</taxon>
        <taxon>Amorphochlora</taxon>
    </lineage>
</organism>
<dbReference type="Pfam" id="PF00270">
    <property type="entry name" value="DEAD"/>
    <property type="match status" value="1"/>
</dbReference>
<dbReference type="EMBL" id="HBEM01031466">
    <property type="protein sequence ID" value="CAD8462468.1"/>
    <property type="molecule type" value="Transcribed_RNA"/>
</dbReference>